<dbReference type="Pfam" id="PF01031">
    <property type="entry name" value="Dynamin_M"/>
    <property type="match status" value="2"/>
</dbReference>
<dbReference type="Pfam" id="PF00350">
    <property type="entry name" value="Dynamin_N"/>
    <property type="match status" value="1"/>
</dbReference>
<dbReference type="STRING" id="34475.A0A4Y9Y6Y5"/>
<dbReference type="SUPFAM" id="SSF52540">
    <property type="entry name" value="P-loop containing nucleoside triphosphate hydrolases"/>
    <property type="match status" value="1"/>
</dbReference>
<dbReference type="AlphaFoldDB" id="A0A4Y9Y6Y5"/>
<feature type="domain" description="GED" evidence="4">
    <location>
        <begin position="646"/>
        <end position="742"/>
    </location>
</feature>
<feature type="compositionally biased region" description="Basic and acidic residues" evidence="3">
    <location>
        <begin position="520"/>
        <end position="550"/>
    </location>
</feature>
<name>A0A4Y9Y6Y5_9APHY</name>
<dbReference type="Pfam" id="PF02212">
    <property type="entry name" value="GED"/>
    <property type="match status" value="1"/>
</dbReference>
<reference evidence="5 6" key="1">
    <citation type="submission" date="2019-01" db="EMBL/GenBank/DDBJ databases">
        <title>Genome sequencing of the rare red list fungi Fomitopsis rosea.</title>
        <authorList>
            <person name="Buettner E."/>
            <person name="Kellner H."/>
        </authorList>
    </citation>
    <scope>NUCLEOTIDE SEQUENCE [LARGE SCALE GENOMIC DNA]</scope>
    <source>
        <strain evidence="5 6">DSM 105464</strain>
    </source>
</reference>
<dbReference type="PANTHER" id="PTHR11566">
    <property type="entry name" value="DYNAMIN"/>
    <property type="match status" value="1"/>
</dbReference>
<dbReference type="PROSITE" id="PS51388">
    <property type="entry name" value="GED"/>
    <property type="match status" value="1"/>
</dbReference>
<comment type="caution">
    <text evidence="5">The sequence shown here is derived from an EMBL/GenBank/DDBJ whole genome shotgun (WGS) entry which is preliminary data.</text>
</comment>
<dbReference type="Proteomes" id="UP000298390">
    <property type="component" value="Unassembled WGS sequence"/>
</dbReference>
<dbReference type="InterPro" id="IPR022812">
    <property type="entry name" value="Dynamin"/>
</dbReference>
<dbReference type="GO" id="GO:0005737">
    <property type="term" value="C:cytoplasm"/>
    <property type="evidence" value="ECO:0007669"/>
    <property type="project" value="TreeGrafter"/>
</dbReference>
<proteinExistence type="predicted"/>
<organism evidence="5 6">
    <name type="scientific">Rhodofomes roseus</name>
    <dbReference type="NCBI Taxonomy" id="34475"/>
    <lineage>
        <taxon>Eukaryota</taxon>
        <taxon>Fungi</taxon>
        <taxon>Dikarya</taxon>
        <taxon>Basidiomycota</taxon>
        <taxon>Agaricomycotina</taxon>
        <taxon>Agaricomycetes</taxon>
        <taxon>Polyporales</taxon>
        <taxon>Rhodofomes</taxon>
    </lineage>
</organism>
<keyword evidence="1" id="KW-0547">Nucleotide-binding</keyword>
<dbReference type="InterPro" id="IPR027417">
    <property type="entry name" value="P-loop_NTPase"/>
</dbReference>
<evidence type="ECO:0000256" key="1">
    <source>
        <dbReference type="ARBA" id="ARBA00022741"/>
    </source>
</evidence>
<feature type="region of interest" description="Disordered" evidence="3">
    <location>
        <begin position="520"/>
        <end position="551"/>
    </location>
</feature>
<evidence type="ECO:0000256" key="2">
    <source>
        <dbReference type="ARBA" id="ARBA00023134"/>
    </source>
</evidence>
<evidence type="ECO:0000256" key="3">
    <source>
        <dbReference type="SAM" id="MobiDB-lite"/>
    </source>
</evidence>
<evidence type="ECO:0000259" key="4">
    <source>
        <dbReference type="PROSITE" id="PS51388"/>
    </source>
</evidence>
<protein>
    <recommendedName>
        <fullName evidence="4">GED domain-containing protein</fullName>
    </recommendedName>
</protein>
<keyword evidence="2" id="KW-0342">GTP-binding</keyword>
<dbReference type="InterPro" id="IPR045063">
    <property type="entry name" value="Dynamin_N"/>
</dbReference>
<evidence type="ECO:0000313" key="5">
    <source>
        <dbReference type="EMBL" id="TFY58284.1"/>
    </source>
</evidence>
<dbReference type="InterPro" id="IPR000375">
    <property type="entry name" value="Dynamin_stalk"/>
</dbReference>
<dbReference type="GO" id="GO:0003924">
    <property type="term" value="F:GTPase activity"/>
    <property type="evidence" value="ECO:0007669"/>
    <property type="project" value="InterPro"/>
</dbReference>
<feature type="region of interest" description="Disordered" evidence="3">
    <location>
        <begin position="353"/>
        <end position="390"/>
    </location>
</feature>
<dbReference type="InterPro" id="IPR001401">
    <property type="entry name" value="Dynamin_GTPase"/>
</dbReference>
<accession>A0A4Y9Y6Y5</accession>
<dbReference type="PRINTS" id="PR00195">
    <property type="entry name" value="DYNAMIN"/>
</dbReference>
<dbReference type="InterPro" id="IPR003130">
    <property type="entry name" value="GED"/>
</dbReference>
<dbReference type="EMBL" id="SEKV01000370">
    <property type="protein sequence ID" value="TFY58284.1"/>
    <property type="molecule type" value="Genomic_DNA"/>
</dbReference>
<dbReference type="Gene3D" id="3.40.50.300">
    <property type="entry name" value="P-loop containing nucleotide triphosphate hydrolases"/>
    <property type="match status" value="1"/>
</dbReference>
<dbReference type="InterPro" id="IPR020850">
    <property type="entry name" value="GED_dom"/>
</dbReference>
<gene>
    <name evidence="5" type="ORF">EVJ58_g6511</name>
</gene>
<dbReference type="SMART" id="SM00053">
    <property type="entry name" value="DYNc"/>
    <property type="match status" value="1"/>
</dbReference>
<dbReference type="GO" id="GO:0016020">
    <property type="term" value="C:membrane"/>
    <property type="evidence" value="ECO:0007669"/>
    <property type="project" value="TreeGrafter"/>
</dbReference>
<dbReference type="GO" id="GO:0005525">
    <property type="term" value="F:GTP binding"/>
    <property type="evidence" value="ECO:0007669"/>
    <property type="project" value="InterPro"/>
</dbReference>
<sequence>MECRLLSSAGPWSCQISIRWEFHADGKRRNKVEEVPFGDILTDKGEVEMMLRRAQAAVLDTERPLSQFIVMDADELDSLSPRNSETALPFSQNIVCVDISGPNLTDLSFVDLPGIIQNAESNVVQFVERMVRSYISGTCLIVVALPMSDDIENQRALRLAREADRDGSRTIGVMTKPDTLGAGSVKAKDLWLDILEGRAQVHRLRHGYYCTRQPDDAERSAGITAAEAREAEARFFSGTAPWDTSVEKQRFGTDNLVNYLSNMLTEIINGVIPRLQREVDHKLSACYAELKTMPQQITGEPASYVLSLLSLFCVDVQSHVIGGPRTEALVQHNRREYEDFKCAIRSTAPRFIPLPSAKDAPPVSDTNANPAVDDEDEESVKDAADRGTRAPSMNLSEMRLHIQRSMTRELPFNVPYPAKTALIRSFQTKWEQACLDCFENVQGHFKHTLAQLIHSRFGRFANLENKVDAVVMELLRVRRAAALEQISTLLKFETTPFTQNTHYLSDVTAKTLARYKDIREGKVQDSARHTPSTEKPRAAGTEAYHEETERPALSLDDLVSTATQHSPSKFGSHAEKLGFLGGPFPGFTGFNSKPSPGPSANGMGFSDFLPQRLQAEALSALAKLGYTGLTVDDLGKLNPPDEYEEELKVMAEVRAYFQVSYKRIIDYIPLAIDHTFLYAFAEALQLHLIENLALGAPDAAARCTAYLSEDLDIVMRRQELTGRKASLEKAKLELMSVSFAGVELSASS</sequence>
<dbReference type="GO" id="GO:0008017">
    <property type="term" value="F:microtubule binding"/>
    <property type="evidence" value="ECO:0007669"/>
    <property type="project" value="TreeGrafter"/>
</dbReference>
<dbReference type="GO" id="GO:0005874">
    <property type="term" value="C:microtubule"/>
    <property type="evidence" value="ECO:0007669"/>
    <property type="project" value="TreeGrafter"/>
</dbReference>
<dbReference type="Gene3D" id="1.20.120.1240">
    <property type="entry name" value="Dynamin, middle domain"/>
    <property type="match status" value="1"/>
</dbReference>
<evidence type="ECO:0000313" key="6">
    <source>
        <dbReference type="Proteomes" id="UP000298390"/>
    </source>
</evidence>